<accession>A0ABY3RRH7</accession>
<protein>
    <submittedName>
        <fullName evidence="2">DsbA family protein</fullName>
    </submittedName>
</protein>
<evidence type="ECO:0000259" key="1">
    <source>
        <dbReference type="Pfam" id="PF01323"/>
    </source>
</evidence>
<dbReference type="Gene3D" id="3.40.30.10">
    <property type="entry name" value="Glutaredoxin"/>
    <property type="match status" value="1"/>
</dbReference>
<sequence length="146" mass="15682">MQEHHGHPLPLGWLPGDPAQLPGRLIECPLSGTDLLCGLPESVGGSPGVRCPEVPVAQHQSSPEQAAARVWHIQSMGAEEGLRLDLRTARPVNSFDAHRLVRMGAAHGRGEEILERLLHAHHSEGLDIRAVEVLEKLGGEAGTCSR</sequence>
<proteinExistence type="predicted"/>
<dbReference type="Proteomes" id="UP001199642">
    <property type="component" value="Chromosome"/>
</dbReference>
<dbReference type="InterPro" id="IPR036249">
    <property type="entry name" value="Thioredoxin-like_sf"/>
</dbReference>
<organism evidence="2 3">
    <name type="scientific">Microbacterium resistens</name>
    <dbReference type="NCBI Taxonomy" id="156977"/>
    <lineage>
        <taxon>Bacteria</taxon>
        <taxon>Bacillati</taxon>
        <taxon>Actinomycetota</taxon>
        <taxon>Actinomycetes</taxon>
        <taxon>Micrococcales</taxon>
        <taxon>Microbacteriaceae</taxon>
        <taxon>Microbacterium</taxon>
    </lineage>
</organism>
<dbReference type="EMBL" id="CP082781">
    <property type="protein sequence ID" value="UGS26713.1"/>
    <property type="molecule type" value="Genomic_DNA"/>
</dbReference>
<dbReference type="Pfam" id="PF01323">
    <property type="entry name" value="DSBA"/>
    <property type="match status" value="1"/>
</dbReference>
<keyword evidence="3" id="KW-1185">Reference proteome</keyword>
<reference evidence="2 3" key="1">
    <citation type="submission" date="2023-01" db="EMBL/GenBank/DDBJ databases">
        <title>Characterization of estradiol degrading bacteria Microbacterium sp. MZT7 and reveal degrading genes through genome analysis.</title>
        <authorList>
            <person name="Hao P."/>
            <person name="Gao Y."/>
        </authorList>
    </citation>
    <scope>NUCLEOTIDE SEQUENCE [LARGE SCALE GENOMIC DNA]</scope>
    <source>
        <strain evidence="2 3">MZT7</strain>
    </source>
</reference>
<dbReference type="InterPro" id="IPR001853">
    <property type="entry name" value="DSBA-like_thioredoxin_dom"/>
</dbReference>
<feature type="domain" description="DSBA-like thioredoxin" evidence="1">
    <location>
        <begin position="56"/>
        <end position="142"/>
    </location>
</feature>
<gene>
    <name evidence="2" type="ORF">K8F61_00280</name>
</gene>
<dbReference type="SUPFAM" id="SSF52833">
    <property type="entry name" value="Thioredoxin-like"/>
    <property type="match status" value="1"/>
</dbReference>
<evidence type="ECO:0000313" key="2">
    <source>
        <dbReference type="EMBL" id="UGS26713.1"/>
    </source>
</evidence>
<name>A0ABY3RRH7_9MICO</name>
<evidence type="ECO:0000313" key="3">
    <source>
        <dbReference type="Proteomes" id="UP001199642"/>
    </source>
</evidence>